<dbReference type="EC" id="4.6.1.1" evidence="2"/>
<organism evidence="2">
    <name type="scientific">uncultured Aureispira sp</name>
    <dbReference type="NCBI Taxonomy" id="1331704"/>
    <lineage>
        <taxon>Bacteria</taxon>
        <taxon>Pseudomonadati</taxon>
        <taxon>Bacteroidota</taxon>
        <taxon>Saprospiria</taxon>
        <taxon>Saprospirales</taxon>
        <taxon>Saprospiraceae</taxon>
        <taxon>Aureispira</taxon>
        <taxon>environmental samples</taxon>
    </lineage>
</organism>
<evidence type="ECO:0000259" key="1">
    <source>
        <dbReference type="PROSITE" id="PS51707"/>
    </source>
</evidence>
<dbReference type="Pfam" id="PF01928">
    <property type="entry name" value="CYTH"/>
    <property type="match status" value="1"/>
</dbReference>
<dbReference type="Gene3D" id="2.40.320.10">
    <property type="entry name" value="Hypothetical Protein Pfu-838710-001"/>
    <property type="match status" value="1"/>
</dbReference>
<dbReference type="PANTHER" id="PTHR40114">
    <property type="entry name" value="SLR0698 PROTEIN"/>
    <property type="match status" value="1"/>
</dbReference>
<dbReference type="InterPro" id="IPR012042">
    <property type="entry name" value="NeuTTM/CthTTM-like"/>
</dbReference>
<dbReference type="InterPro" id="IPR033469">
    <property type="entry name" value="CYTH-like_dom_sf"/>
</dbReference>
<dbReference type="EMBL" id="CACVAQ010000334">
    <property type="protein sequence ID" value="CAA6823855.1"/>
    <property type="molecule type" value="Genomic_DNA"/>
</dbReference>
<proteinExistence type="predicted"/>
<dbReference type="PROSITE" id="PS51707">
    <property type="entry name" value="CYTH"/>
    <property type="match status" value="1"/>
</dbReference>
<evidence type="ECO:0000313" key="2">
    <source>
        <dbReference type="EMBL" id="CAA6823855.1"/>
    </source>
</evidence>
<dbReference type="SUPFAM" id="SSF55154">
    <property type="entry name" value="CYTH-like phosphatases"/>
    <property type="match status" value="1"/>
</dbReference>
<dbReference type="PANTHER" id="PTHR40114:SF1">
    <property type="entry name" value="SLR0698 PROTEIN"/>
    <property type="match status" value="1"/>
</dbReference>
<reference evidence="2" key="1">
    <citation type="submission" date="2020-01" db="EMBL/GenBank/DDBJ databases">
        <authorList>
            <person name="Meier V. D."/>
            <person name="Meier V D."/>
        </authorList>
    </citation>
    <scope>NUCLEOTIDE SEQUENCE</scope>
    <source>
        <strain evidence="2">HLG_WM_MAG_10</strain>
    </source>
</reference>
<protein>
    <submittedName>
        <fullName evidence="2">Adenylate cyclase (EC)</fullName>
        <ecNumber evidence="2">4.6.1.1</ecNumber>
    </submittedName>
</protein>
<dbReference type="GO" id="GO:0004016">
    <property type="term" value="F:adenylate cyclase activity"/>
    <property type="evidence" value="ECO:0007669"/>
    <property type="project" value="UniProtKB-EC"/>
</dbReference>
<sequence length="86" mass="10077">MNDGLALLKICQGSIIKKRRYLLPYDNLIWEVDEFEGDNTGLIIAEVELESEDQIFALPSWIKEEVSDDNRYYNANLVQHPFKDWS</sequence>
<dbReference type="AlphaFoldDB" id="A0A6S6TWS1"/>
<name>A0A6S6TWS1_9BACT</name>
<accession>A0A6S6TWS1</accession>
<dbReference type="InterPro" id="IPR023577">
    <property type="entry name" value="CYTH_domain"/>
</dbReference>
<feature type="domain" description="CYTH" evidence="1">
    <location>
        <begin position="1"/>
        <end position="79"/>
    </location>
</feature>
<gene>
    <name evidence="2" type="ORF">HELGO_WM19212</name>
</gene>
<keyword evidence="2" id="KW-0456">Lyase</keyword>